<dbReference type="GO" id="GO:0016301">
    <property type="term" value="F:kinase activity"/>
    <property type="evidence" value="ECO:0007669"/>
    <property type="project" value="UniProtKB-KW"/>
</dbReference>
<proteinExistence type="predicted"/>
<dbReference type="Pfam" id="PF07727">
    <property type="entry name" value="RVT_2"/>
    <property type="match status" value="1"/>
</dbReference>
<dbReference type="OrthoDB" id="1917367at2759"/>
<organism evidence="2 4">
    <name type="scientific">Cucumis melo var. makuwa</name>
    <name type="common">Oriental melon</name>
    <dbReference type="NCBI Taxonomy" id="1194695"/>
    <lineage>
        <taxon>Eukaryota</taxon>
        <taxon>Viridiplantae</taxon>
        <taxon>Streptophyta</taxon>
        <taxon>Embryophyta</taxon>
        <taxon>Tracheophyta</taxon>
        <taxon>Spermatophyta</taxon>
        <taxon>Magnoliopsida</taxon>
        <taxon>eudicotyledons</taxon>
        <taxon>Gunneridae</taxon>
        <taxon>Pentapetalae</taxon>
        <taxon>rosids</taxon>
        <taxon>fabids</taxon>
        <taxon>Cucurbitales</taxon>
        <taxon>Cucurbitaceae</taxon>
        <taxon>Benincaseae</taxon>
        <taxon>Cucumis</taxon>
    </lineage>
</organism>
<dbReference type="EMBL" id="SSTE01008862">
    <property type="protein sequence ID" value="KAA0054253.1"/>
    <property type="molecule type" value="Genomic_DNA"/>
</dbReference>
<dbReference type="Proteomes" id="UP000321393">
    <property type="component" value="Unassembled WGS sequence"/>
</dbReference>
<evidence type="ECO:0000313" key="4">
    <source>
        <dbReference type="Proteomes" id="UP000321393"/>
    </source>
</evidence>
<evidence type="ECO:0000313" key="2">
    <source>
        <dbReference type="EMBL" id="KAA0054253.1"/>
    </source>
</evidence>
<dbReference type="InterPro" id="IPR013103">
    <property type="entry name" value="RVT_2"/>
</dbReference>
<feature type="domain" description="Reverse transcriptase Ty1/copia-type" evidence="1">
    <location>
        <begin position="80"/>
        <end position="142"/>
    </location>
</feature>
<dbReference type="AlphaFoldDB" id="A0A5A7UE16"/>
<dbReference type="Proteomes" id="UP000321947">
    <property type="component" value="Unassembled WGS sequence"/>
</dbReference>
<protein>
    <submittedName>
        <fullName evidence="2">Cysteine-rich RLK (RECEPTOR-like protein kinase) 8</fullName>
    </submittedName>
</protein>
<name>A0A5A7UE16_CUCMM</name>
<keyword evidence="2" id="KW-0418">Kinase</keyword>
<sequence>MAALHRSSDERPNALRKGKRSCTYPTVSYVYYDQLSSPTCSFVKSLDSVSTPKIVREALSHFGWRSAMIKEVNVLDDNGTRDLMSLPTGKNTIGCKWVFAIKVNPDGLIARFAHLVAKGYAQTYGVGYFDAFFPVVKLTSVRRKSIMEQPPWFVA</sequence>
<gene>
    <name evidence="3" type="ORF">E5676_scaffold45G00500</name>
    <name evidence="2" type="ORF">E6C27_scaffold131G002080</name>
</gene>
<evidence type="ECO:0000313" key="5">
    <source>
        <dbReference type="Proteomes" id="UP000321947"/>
    </source>
</evidence>
<dbReference type="EMBL" id="SSTD01008722">
    <property type="protein sequence ID" value="TYK15016.1"/>
    <property type="molecule type" value="Genomic_DNA"/>
</dbReference>
<evidence type="ECO:0000313" key="3">
    <source>
        <dbReference type="EMBL" id="TYK15016.1"/>
    </source>
</evidence>
<comment type="caution">
    <text evidence="2">The sequence shown here is derived from an EMBL/GenBank/DDBJ whole genome shotgun (WGS) entry which is preliminary data.</text>
</comment>
<reference evidence="4 5" key="1">
    <citation type="submission" date="2019-08" db="EMBL/GenBank/DDBJ databases">
        <title>Draft genome sequences of two oriental melons (Cucumis melo L. var makuwa).</title>
        <authorList>
            <person name="Kwon S.-Y."/>
        </authorList>
    </citation>
    <scope>NUCLEOTIDE SEQUENCE [LARGE SCALE GENOMIC DNA]</scope>
    <source>
        <strain evidence="5">cv. Chang Bougi</strain>
        <strain evidence="4">cv. SW 3</strain>
        <tissue evidence="2">Leaf</tissue>
    </source>
</reference>
<keyword evidence="3" id="KW-0675">Receptor</keyword>
<evidence type="ECO:0000259" key="1">
    <source>
        <dbReference type="Pfam" id="PF07727"/>
    </source>
</evidence>
<accession>A0A5A7UE16</accession>
<keyword evidence="2" id="KW-0808">Transferase</keyword>
<dbReference type="STRING" id="1194695.A0A5A7UE16"/>